<dbReference type="RefSeq" id="WP_219157146.1">
    <property type="nucleotide sequence ID" value="NZ_JAHWGL010000009.1"/>
</dbReference>
<dbReference type="EMBL" id="JAHWGL010000009">
    <property type="protein sequence ID" value="MBW3127740.1"/>
    <property type="molecule type" value="Genomic_DNA"/>
</dbReference>
<feature type="chain" id="PRO_5045837535" description="Pentapeptide MXKDX repeat protein" evidence="2">
    <location>
        <begin position="27"/>
        <end position="57"/>
    </location>
</feature>
<evidence type="ECO:0000256" key="1">
    <source>
        <dbReference type="SAM" id="MobiDB-lite"/>
    </source>
</evidence>
<proteinExistence type="predicted"/>
<feature type="signal peptide" evidence="2">
    <location>
        <begin position="1"/>
        <end position="26"/>
    </location>
</feature>
<organism evidence="3 4">
    <name type="scientific">Hymenobacter profundi</name>
    <dbReference type="NCBI Taxonomy" id="1982110"/>
    <lineage>
        <taxon>Bacteria</taxon>
        <taxon>Pseudomonadati</taxon>
        <taxon>Bacteroidota</taxon>
        <taxon>Cytophagia</taxon>
        <taxon>Cytophagales</taxon>
        <taxon>Hymenobacteraceae</taxon>
        <taxon>Hymenobacter</taxon>
    </lineage>
</organism>
<reference evidence="3 4" key="1">
    <citation type="submission" date="2021-07" db="EMBL/GenBank/DDBJ databases">
        <title>Hymenobacter profundi sp. nov., isolated from deep-sea water.</title>
        <authorList>
            <person name="Kim M.K."/>
        </authorList>
    </citation>
    <scope>NUCLEOTIDE SEQUENCE [LARGE SCALE GENOMIC DNA]</scope>
    <source>
        <strain evidence="3 4">M2</strain>
    </source>
</reference>
<evidence type="ECO:0000256" key="2">
    <source>
        <dbReference type="SAM" id="SignalP"/>
    </source>
</evidence>
<evidence type="ECO:0000313" key="3">
    <source>
        <dbReference type="EMBL" id="MBW3127740.1"/>
    </source>
</evidence>
<gene>
    <name evidence="3" type="ORF">KYK14_04220</name>
</gene>
<comment type="caution">
    <text evidence="3">The sequence shown here is derived from an EMBL/GenBank/DDBJ whole genome shotgun (WGS) entry which is preliminary data.</text>
</comment>
<keyword evidence="4" id="KW-1185">Reference proteome</keyword>
<accession>A0ABS6WVV3</accession>
<feature type="region of interest" description="Disordered" evidence="1">
    <location>
        <begin position="25"/>
        <end position="57"/>
    </location>
</feature>
<dbReference type="Proteomes" id="UP000826188">
    <property type="component" value="Unassembled WGS sequence"/>
</dbReference>
<sequence length="57" mass="6267">MRTFLVSASSVLLVLTLVLATPLAHAQNGGKKQDEKMAQSNMSRGKRAKDKIRDNKL</sequence>
<protein>
    <recommendedName>
        <fullName evidence="5">Pentapeptide MXKDX repeat protein</fullName>
    </recommendedName>
</protein>
<evidence type="ECO:0008006" key="5">
    <source>
        <dbReference type="Google" id="ProtNLM"/>
    </source>
</evidence>
<name>A0ABS6WVV3_9BACT</name>
<evidence type="ECO:0000313" key="4">
    <source>
        <dbReference type="Proteomes" id="UP000826188"/>
    </source>
</evidence>
<keyword evidence="2" id="KW-0732">Signal</keyword>